<gene>
    <name evidence="1" type="ORF">PCOR1329_LOCUS56047</name>
</gene>
<accession>A0ABN9V9Z4</accession>
<name>A0ABN9V9Z4_9DINO</name>
<reference evidence="1" key="1">
    <citation type="submission" date="2023-10" db="EMBL/GenBank/DDBJ databases">
        <authorList>
            <person name="Chen Y."/>
            <person name="Shah S."/>
            <person name="Dougan E. K."/>
            <person name="Thang M."/>
            <person name="Chan C."/>
        </authorList>
    </citation>
    <scope>NUCLEOTIDE SEQUENCE [LARGE SCALE GENOMIC DNA]</scope>
</reference>
<dbReference type="Proteomes" id="UP001189429">
    <property type="component" value="Unassembled WGS sequence"/>
</dbReference>
<feature type="non-terminal residue" evidence="1">
    <location>
        <position position="219"/>
    </location>
</feature>
<dbReference type="EMBL" id="CAUYUJ010016886">
    <property type="protein sequence ID" value="CAK0869799.1"/>
    <property type="molecule type" value="Genomic_DNA"/>
</dbReference>
<sequence length="219" mass="24097">MKPAPGKDVTRQLWENYLKDGFVTSGEPLLVSQPEELQVRPEPPLPAPTAHAPHSLGYIKGQARSLALLALLHYCYSKNIDLKEVHPLLWQSVCRIYALKVTYSTKADEALANMKLSARGSIRRANNLVVTVVMLHNLSKQGFGDLQSFARSKAFTDFAAAAQEAHSHDTGPSIAPAYPFKFEGTCDCAWNKNQKDLLMQHGQGQGDGLSSRADLQRNA</sequence>
<keyword evidence="2" id="KW-1185">Reference proteome</keyword>
<evidence type="ECO:0000313" key="1">
    <source>
        <dbReference type="EMBL" id="CAK0869799.1"/>
    </source>
</evidence>
<organism evidence="1 2">
    <name type="scientific">Prorocentrum cordatum</name>
    <dbReference type="NCBI Taxonomy" id="2364126"/>
    <lineage>
        <taxon>Eukaryota</taxon>
        <taxon>Sar</taxon>
        <taxon>Alveolata</taxon>
        <taxon>Dinophyceae</taxon>
        <taxon>Prorocentrales</taxon>
        <taxon>Prorocentraceae</taxon>
        <taxon>Prorocentrum</taxon>
    </lineage>
</organism>
<evidence type="ECO:0000313" key="2">
    <source>
        <dbReference type="Proteomes" id="UP001189429"/>
    </source>
</evidence>
<protein>
    <submittedName>
        <fullName evidence="1">Uncharacterized protein</fullName>
    </submittedName>
</protein>
<comment type="caution">
    <text evidence="1">The sequence shown here is derived from an EMBL/GenBank/DDBJ whole genome shotgun (WGS) entry which is preliminary data.</text>
</comment>
<proteinExistence type="predicted"/>